<evidence type="ECO:0000256" key="1">
    <source>
        <dbReference type="SAM" id="MobiDB-lite"/>
    </source>
</evidence>
<dbReference type="AlphaFoldDB" id="H0JLE3"/>
<dbReference type="Proteomes" id="UP000005064">
    <property type="component" value="Unassembled WGS sequence"/>
</dbReference>
<comment type="caution">
    <text evidence="2">The sequence shown here is derived from an EMBL/GenBank/DDBJ whole genome shotgun (WGS) entry which is preliminary data.</text>
</comment>
<proteinExistence type="predicted"/>
<organism evidence="2 3">
    <name type="scientific">Rhodococcus pyridinivorans AK37</name>
    <dbReference type="NCBI Taxonomy" id="1114960"/>
    <lineage>
        <taxon>Bacteria</taxon>
        <taxon>Bacillati</taxon>
        <taxon>Actinomycetota</taxon>
        <taxon>Actinomycetes</taxon>
        <taxon>Mycobacteriales</taxon>
        <taxon>Nocardiaceae</taxon>
        <taxon>Rhodococcus</taxon>
    </lineage>
</organism>
<accession>H0JLE3</accession>
<evidence type="ECO:0000313" key="3">
    <source>
        <dbReference type="Proteomes" id="UP000005064"/>
    </source>
</evidence>
<protein>
    <submittedName>
        <fullName evidence="2">Uncharacterized protein</fullName>
    </submittedName>
</protein>
<reference evidence="2 3" key="1">
    <citation type="submission" date="2011-12" db="EMBL/GenBank/DDBJ databases">
        <authorList>
            <person name="Kriszt B."/>
            <person name="Tancsics A."/>
            <person name="Cserhati M."/>
            <person name="Toth A."/>
            <person name="Nagy I."/>
            <person name="Horvath B."/>
            <person name="Tamura T."/>
            <person name="Kukolya J."/>
            <person name="Szoboszlay S."/>
        </authorList>
    </citation>
    <scope>NUCLEOTIDE SEQUENCE [LARGE SCALE GENOMIC DNA]</scope>
    <source>
        <strain evidence="2 3">AK37</strain>
    </source>
</reference>
<name>H0JLE3_9NOCA</name>
<dbReference type="EMBL" id="AHBW01000026">
    <property type="protein sequence ID" value="EHK86478.1"/>
    <property type="molecule type" value="Genomic_DNA"/>
</dbReference>
<evidence type="ECO:0000313" key="2">
    <source>
        <dbReference type="EMBL" id="EHK86478.1"/>
    </source>
</evidence>
<sequence>MGARIAVAHDLRRQGPVALHQVPTFLPEPIERFGANLRKVVERTEIPSSRGQLGGVEPGERTQAHLGRQRGIEIVVEVEGRFDGVLEQRDEDVVLRREVVVQRCLPDPHGLGDRACRCGGEPAGGEQLRGGVEDLGTRGRPGPSRGVEAGASWSCMGHASTVTRRKVLQRHRLRA</sequence>
<feature type="region of interest" description="Disordered" evidence="1">
    <location>
        <begin position="46"/>
        <end position="65"/>
    </location>
</feature>
<gene>
    <name evidence="2" type="ORF">AK37_02012</name>
</gene>